<dbReference type="InterPro" id="IPR000445">
    <property type="entry name" value="HhH_motif"/>
</dbReference>
<dbReference type="InterPro" id="IPR011257">
    <property type="entry name" value="DNA_glycosylase"/>
</dbReference>
<evidence type="ECO:0000256" key="14">
    <source>
        <dbReference type="ARBA" id="ARBA00023295"/>
    </source>
</evidence>
<dbReference type="InterPro" id="IPR003651">
    <property type="entry name" value="Endonuclease3_FeS-loop_motif"/>
</dbReference>
<accession>A0A6S6T9J7</accession>
<dbReference type="PROSITE" id="PS01155">
    <property type="entry name" value="ENDONUCLEASE_III_2"/>
    <property type="match status" value="1"/>
</dbReference>
<dbReference type="GO" id="GO:0032357">
    <property type="term" value="F:oxidized purine DNA binding"/>
    <property type="evidence" value="ECO:0007669"/>
    <property type="project" value="TreeGrafter"/>
</dbReference>
<dbReference type="Gene3D" id="1.10.340.30">
    <property type="entry name" value="Hypothetical protein, domain 2"/>
    <property type="match status" value="1"/>
</dbReference>
<evidence type="ECO:0000256" key="10">
    <source>
        <dbReference type="ARBA" id="ARBA00022801"/>
    </source>
</evidence>
<keyword evidence="14 16" id="KW-0326">Glycosidase</keyword>
<protein>
    <recommendedName>
        <fullName evidence="6">Adenine DNA glycosylase</fullName>
        <ecNumber evidence="5">3.2.2.31</ecNumber>
    </recommendedName>
</protein>
<evidence type="ECO:0000256" key="11">
    <source>
        <dbReference type="ARBA" id="ARBA00023004"/>
    </source>
</evidence>
<evidence type="ECO:0000259" key="15">
    <source>
        <dbReference type="SMART" id="SM00478"/>
    </source>
</evidence>
<dbReference type="EMBL" id="CACVAU010000042">
    <property type="protein sequence ID" value="CAA6813046.1"/>
    <property type="molecule type" value="Genomic_DNA"/>
</dbReference>
<evidence type="ECO:0000256" key="9">
    <source>
        <dbReference type="ARBA" id="ARBA00022763"/>
    </source>
</evidence>
<dbReference type="SMART" id="SM00478">
    <property type="entry name" value="ENDO3c"/>
    <property type="match status" value="1"/>
</dbReference>
<dbReference type="GO" id="GO:0035485">
    <property type="term" value="F:adenine/guanine mispair binding"/>
    <property type="evidence" value="ECO:0007669"/>
    <property type="project" value="TreeGrafter"/>
</dbReference>
<feature type="domain" description="HhH-GPD" evidence="15">
    <location>
        <begin position="42"/>
        <end position="185"/>
    </location>
</feature>
<keyword evidence="9" id="KW-0227">DNA damage</keyword>
<evidence type="ECO:0000256" key="8">
    <source>
        <dbReference type="ARBA" id="ARBA00022723"/>
    </source>
</evidence>
<dbReference type="InterPro" id="IPR044298">
    <property type="entry name" value="MIG/MutY"/>
</dbReference>
<gene>
    <name evidence="16" type="ORF">HELGO_WM4150</name>
</gene>
<keyword evidence="8" id="KW-0479">Metal-binding</keyword>
<evidence type="ECO:0000256" key="12">
    <source>
        <dbReference type="ARBA" id="ARBA00023014"/>
    </source>
</evidence>
<keyword evidence="10 16" id="KW-0378">Hydrolase</keyword>
<keyword evidence="7" id="KW-0004">4Fe-4S</keyword>
<dbReference type="InterPro" id="IPR004035">
    <property type="entry name" value="Endouclease-III_FeS-bd_BS"/>
</dbReference>
<name>A0A6S6T9J7_9BACT</name>
<dbReference type="Pfam" id="PF00730">
    <property type="entry name" value="HhH-GPD"/>
    <property type="match status" value="1"/>
</dbReference>
<dbReference type="PANTHER" id="PTHR42944">
    <property type="entry name" value="ADENINE DNA GLYCOSYLASE"/>
    <property type="match status" value="1"/>
</dbReference>
<keyword evidence="11" id="KW-0408">Iron</keyword>
<dbReference type="GO" id="GO:0046872">
    <property type="term" value="F:metal ion binding"/>
    <property type="evidence" value="ECO:0007669"/>
    <property type="project" value="UniProtKB-KW"/>
</dbReference>
<evidence type="ECO:0000256" key="6">
    <source>
        <dbReference type="ARBA" id="ARBA00022023"/>
    </source>
</evidence>
<evidence type="ECO:0000256" key="4">
    <source>
        <dbReference type="ARBA" id="ARBA00008343"/>
    </source>
</evidence>
<dbReference type="InterPro" id="IPR003265">
    <property type="entry name" value="HhH-GPD_domain"/>
</dbReference>
<comment type="cofactor">
    <cofactor evidence="2">
        <name>[4Fe-4S] cluster</name>
        <dbReference type="ChEBI" id="CHEBI:49883"/>
    </cofactor>
</comment>
<dbReference type="SMART" id="SM00525">
    <property type="entry name" value="FES"/>
    <property type="match status" value="1"/>
</dbReference>
<dbReference type="Gene3D" id="1.10.1670.10">
    <property type="entry name" value="Helix-hairpin-Helix base-excision DNA repair enzymes (C-terminal)"/>
    <property type="match status" value="1"/>
</dbReference>
<dbReference type="GO" id="GO:0034039">
    <property type="term" value="F:8-oxo-7,8-dihydroguanine DNA N-glycosylase activity"/>
    <property type="evidence" value="ECO:0007669"/>
    <property type="project" value="TreeGrafter"/>
</dbReference>
<comment type="similarity">
    <text evidence="4">Belongs to the Nth/MutY family.</text>
</comment>
<sequence>MKKNKYYKIHENILTWYKSYGRVTLPWRNTTRPYEIYLSEIMLQQTQVKTVLERFYFQFLEKFPTLLDVANAPVDDVLKAWEGLGYYTRARNLHKTAVDTNGILPNNAEELEKLSGIGKSTAHAVACFAFDEALPILDANVKRILYRFFAVTSCNDKKLWELAYKLYDKNNAYIYNQTMMDIGSAICTHKNPLCSECPFESLCQGKETPLLYPEKKKKQKKPIRKRTLVIYYQEDRYALSQNEERLLSGLWAFKQEEDFKLNEYMTELGEFKQHYTHFTLEASVVLLACEEQESYFTIDEIHDLALSGADRKALALLEIHCQ</sequence>
<dbReference type="PROSITE" id="PS00764">
    <property type="entry name" value="ENDONUCLEASE_III_1"/>
    <property type="match status" value="1"/>
</dbReference>
<dbReference type="AlphaFoldDB" id="A0A6S6T9J7"/>
<dbReference type="SUPFAM" id="SSF48150">
    <property type="entry name" value="DNA-glycosylase"/>
    <property type="match status" value="1"/>
</dbReference>
<proteinExistence type="inferred from homology"/>
<dbReference type="InterPro" id="IPR023170">
    <property type="entry name" value="HhH_base_excis_C"/>
</dbReference>
<dbReference type="GO" id="GO:0051539">
    <property type="term" value="F:4 iron, 4 sulfur cluster binding"/>
    <property type="evidence" value="ECO:0007669"/>
    <property type="project" value="UniProtKB-KW"/>
</dbReference>
<dbReference type="InterPro" id="IPR015797">
    <property type="entry name" value="NUDIX_hydrolase-like_dom_sf"/>
</dbReference>
<organism evidence="16">
    <name type="scientific">uncultured Sulfurovum sp</name>
    <dbReference type="NCBI Taxonomy" id="269237"/>
    <lineage>
        <taxon>Bacteria</taxon>
        <taxon>Pseudomonadati</taxon>
        <taxon>Campylobacterota</taxon>
        <taxon>Epsilonproteobacteria</taxon>
        <taxon>Campylobacterales</taxon>
        <taxon>Sulfurovaceae</taxon>
        <taxon>Sulfurovum</taxon>
        <taxon>environmental samples</taxon>
    </lineage>
</organism>
<evidence type="ECO:0000256" key="13">
    <source>
        <dbReference type="ARBA" id="ARBA00023204"/>
    </source>
</evidence>
<evidence type="ECO:0000313" key="16">
    <source>
        <dbReference type="EMBL" id="CAA6813046.1"/>
    </source>
</evidence>
<comment type="catalytic activity">
    <reaction evidence="1">
        <text>Hydrolyzes free adenine bases from 7,8-dihydro-8-oxoguanine:adenine mismatched double-stranded DNA, leaving an apurinic site.</text>
        <dbReference type="EC" id="3.2.2.31"/>
    </reaction>
</comment>
<dbReference type="InterPro" id="IPR005760">
    <property type="entry name" value="A/G_AdeGlyc_MutY"/>
</dbReference>
<evidence type="ECO:0000256" key="2">
    <source>
        <dbReference type="ARBA" id="ARBA00001966"/>
    </source>
</evidence>
<dbReference type="SUPFAM" id="SSF55811">
    <property type="entry name" value="Nudix"/>
    <property type="match status" value="1"/>
</dbReference>
<dbReference type="PANTHER" id="PTHR42944:SF1">
    <property type="entry name" value="ADENINE DNA GLYCOSYLASE"/>
    <property type="match status" value="1"/>
</dbReference>
<comment type="function">
    <text evidence="3">Adenine glycosylase active on G-A mispairs. MutY also corrects error-prone DNA synthesis past GO lesions which are due to the oxidatively damaged form of guanine: 7,8-dihydro-8-oxoguanine (8-oxo-dGTP).</text>
</comment>
<evidence type="ECO:0000256" key="5">
    <source>
        <dbReference type="ARBA" id="ARBA00012045"/>
    </source>
</evidence>
<dbReference type="CDD" id="cd00056">
    <property type="entry name" value="ENDO3c"/>
    <property type="match status" value="1"/>
</dbReference>
<dbReference type="GO" id="GO:0000701">
    <property type="term" value="F:purine-specific mismatch base pair DNA N-glycosylase activity"/>
    <property type="evidence" value="ECO:0007669"/>
    <property type="project" value="UniProtKB-EC"/>
</dbReference>
<dbReference type="Pfam" id="PF00633">
    <property type="entry name" value="HHH"/>
    <property type="match status" value="1"/>
</dbReference>
<dbReference type="NCBIfam" id="TIGR01084">
    <property type="entry name" value="mutY"/>
    <property type="match status" value="1"/>
</dbReference>
<keyword evidence="13" id="KW-0234">DNA repair</keyword>
<evidence type="ECO:0000256" key="3">
    <source>
        <dbReference type="ARBA" id="ARBA00002933"/>
    </source>
</evidence>
<dbReference type="InterPro" id="IPR004036">
    <property type="entry name" value="Endonuclease-III-like_CS2"/>
</dbReference>
<reference evidence="16" key="1">
    <citation type="submission" date="2020-01" db="EMBL/GenBank/DDBJ databases">
        <authorList>
            <person name="Meier V. D."/>
            <person name="Meier V D."/>
        </authorList>
    </citation>
    <scope>NUCLEOTIDE SEQUENCE</scope>
    <source>
        <strain evidence="16">HLG_WM_MAG_05</strain>
    </source>
</reference>
<evidence type="ECO:0000256" key="1">
    <source>
        <dbReference type="ARBA" id="ARBA00000843"/>
    </source>
</evidence>
<dbReference type="EC" id="3.2.2.31" evidence="5"/>
<dbReference type="GO" id="GO:0006284">
    <property type="term" value="P:base-excision repair"/>
    <property type="evidence" value="ECO:0007669"/>
    <property type="project" value="InterPro"/>
</dbReference>
<evidence type="ECO:0000256" key="7">
    <source>
        <dbReference type="ARBA" id="ARBA00022485"/>
    </source>
</evidence>
<dbReference type="GO" id="GO:0006298">
    <property type="term" value="P:mismatch repair"/>
    <property type="evidence" value="ECO:0007669"/>
    <property type="project" value="TreeGrafter"/>
</dbReference>
<keyword evidence="12" id="KW-0411">Iron-sulfur</keyword>